<proteinExistence type="predicted"/>
<feature type="region of interest" description="Disordered" evidence="1">
    <location>
        <begin position="88"/>
        <end position="109"/>
    </location>
</feature>
<dbReference type="RefSeq" id="WP_155343238.1">
    <property type="nucleotide sequence ID" value="NZ_BAAAHM010000017.1"/>
</dbReference>
<organism evidence="3 4">
    <name type="scientific">Acrocarpospora pleiomorpha</name>
    <dbReference type="NCBI Taxonomy" id="90975"/>
    <lineage>
        <taxon>Bacteria</taxon>
        <taxon>Bacillati</taxon>
        <taxon>Actinomycetota</taxon>
        <taxon>Actinomycetes</taxon>
        <taxon>Streptosporangiales</taxon>
        <taxon>Streptosporangiaceae</taxon>
        <taxon>Acrocarpospora</taxon>
    </lineage>
</organism>
<dbReference type="Proteomes" id="UP000377595">
    <property type="component" value="Unassembled WGS sequence"/>
</dbReference>
<feature type="chain" id="PRO_5024466432" description="Lipoprotein" evidence="2">
    <location>
        <begin position="24"/>
        <end position="158"/>
    </location>
</feature>
<name>A0A5M3XAC1_9ACTN</name>
<evidence type="ECO:0000256" key="1">
    <source>
        <dbReference type="SAM" id="MobiDB-lite"/>
    </source>
</evidence>
<dbReference type="AlphaFoldDB" id="A0A5M3XAC1"/>
<comment type="caution">
    <text evidence="3">The sequence shown here is derived from an EMBL/GenBank/DDBJ whole genome shotgun (WGS) entry which is preliminary data.</text>
</comment>
<evidence type="ECO:0008006" key="5">
    <source>
        <dbReference type="Google" id="ProtNLM"/>
    </source>
</evidence>
<keyword evidence="2" id="KW-0732">Signal</keyword>
<dbReference type="OrthoDB" id="7949713at2"/>
<evidence type="ECO:0000313" key="4">
    <source>
        <dbReference type="Proteomes" id="UP000377595"/>
    </source>
</evidence>
<feature type="signal peptide" evidence="2">
    <location>
        <begin position="1"/>
        <end position="23"/>
    </location>
</feature>
<evidence type="ECO:0000256" key="2">
    <source>
        <dbReference type="SAM" id="SignalP"/>
    </source>
</evidence>
<protein>
    <recommendedName>
        <fullName evidence="5">Lipoprotein</fullName>
    </recommendedName>
</protein>
<keyword evidence="4" id="KW-1185">Reference proteome</keyword>
<accession>A0A5M3XAC1</accession>
<gene>
    <name evidence="3" type="ORF">Aple_009850</name>
</gene>
<dbReference type="PROSITE" id="PS51257">
    <property type="entry name" value="PROKAR_LIPOPROTEIN"/>
    <property type="match status" value="1"/>
</dbReference>
<reference evidence="3 4" key="1">
    <citation type="submission" date="2019-10" db="EMBL/GenBank/DDBJ databases">
        <title>Whole genome shotgun sequence of Acrocarpospora pleiomorpha NBRC 16267.</title>
        <authorList>
            <person name="Ichikawa N."/>
            <person name="Kimura A."/>
            <person name="Kitahashi Y."/>
            <person name="Komaki H."/>
            <person name="Oguchi A."/>
        </authorList>
    </citation>
    <scope>NUCLEOTIDE SEQUENCE [LARGE SCALE GENOMIC DNA]</scope>
    <source>
        <strain evidence="3 4">NBRC 16267</strain>
    </source>
</reference>
<dbReference type="EMBL" id="BLAF01000006">
    <property type="protein sequence ID" value="GES18090.1"/>
    <property type="molecule type" value="Genomic_DNA"/>
</dbReference>
<evidence type="ECO:0000313" key="3">
    <source>
        <dbReference type="EMBL" id="GES18090.1"/>
    </source>
</evidence>
<sequence>MKRRTFKIAATLAALAFAGAALAGCGTDTSTDAVPDQTPSFSSNEEYQLAFAECMRGEGIDMPDPEDGGQVAAGSGDGFLEAAETCQAKLGAPPSGQDGGGRPSDAEQREIFLQMAQCFRDNGLDVPDPAPGESLSVPLDAPQELFEKCATAGAGDTR</sequence>